<evidence type="ECO:0000313" key="9">
    <source>
        <dbReference type="RefSeq" id="XP_027097883.2"/>
    </source>
</evidence>
<evidence type="ECO:0000313" key="8">
    <source>
        <dbReference type="Proteomes" id="UP001652660"/>
    </source>
</evidence>
<comment type="similarity">
    <text evidence="6">Belongs to the SOFL plant protein family.</text>
</comment>
<keyword evidence="5" id="KW-0539">Nucleus</keyword>
<dbReference type="GeneID" id="113717301"/>
<dbReference type="GO" id="GO:0009736">
    <property type="term" value="P:cytokinin-activated signaling pathway"/>
    <property type="evidence" value="ECO:0007669"/>
    <property type="project" value="UniProtKB-KW"/>
</dbReference>
<evidence type="ECO:0000256" key="4">
    <source>
        <dbReference type="ARBA" id="ARBA00022864"/>
    </source>
</evidence>
<sequence length="164" mass="17858">MHGRVHLSGGATVMDDPSENIGGREECNSSESGWTMYIASPVHENNPENDDDDDDNYTERKGYKDYPSDDGGDPASDDSMASDASSGPSHQGGPCRTKEGSHRRDDIAHAEGKVNNRRSSGKKHDKQVERKQYAADTKAAKKEQGHKGKNATENLQGKGKSRKN</sequence>
<feature type="compositionally biased region" description="Acidic residues" evidence="7">
    <location>
        <begin position="47"/>
        <end position="56"/>
    </location>
</feature>
<feature type="compositionally biased region" description="Low complexity" evidence="7">
    <location>
        <begin position="77"/>
        <end position="89"/>
    </location>
</feature>
<keyword evidence="8" id="KW-1185">Reference proteome</keyword>
<dbReference type="PANTHER" id="PTHR33347">
    <property type="entry name" value="OSJNBA0091C07.3 PROTEIN"/>
    <property type="match status" value="1"/>
</dbReference>
<comment type="subcellular location">
    <subcellularLocation>
        <location evidence="1">Cytoplasm</location>
    </subcellularLocation>
</comment>
<dbReference type="RefSeq" id="XP_027097883.2">
    <property type="nucleotide sequence ID" value="XM_027242082.2"/>
</dbReference>
<organism evidence="8 9">
    <name type="scientific">Coffea arabica</name>
    <name type="common">Arabian coffee</name>
    <dbReference type="NCBI Taxonomy" id="13443"/>
    <lineage>
        <taxon>Eukaryota</taxon>
        <taxon>Viridiplantae</taxon>
        <taxon>Streptophyta</taxon>
        <taxon>Embryophyta</taxon>
        <taxon>Tracheophyta</taxon>
        <taxon>Spermatophyta</taxon>
        <taxon>Magnoliopsida</taxon>
        <taxon>eudicotyledons</taxon>
        <taxon>Gunneridae</taxon>
        <taxon>Pentapetalae</taxon>
        <taxon>asterids</taxon>
        <taxon>lamiids</taxon>
        <taxon>Gentianales</taxon>
        <taxon>Rubiaceae</taxon>
        <taxon>Ixoroideae</taxon>
        <taxon>Gardenieae complex</taxon>
        <taxon>Bertiereae - Coffeeae clade</taxon>
        <taxon>Coffeeae</taxon>
        <taxon>Coffea</taxon>
    </lineage>
</organism>
<feature type="compositionally biased region" description="Basic and acidic residues" evidence="7">
    <location>
        <begin position="96"/>
        <end position="114"/>
    </location>
</feature>
<dbReference type="GO" id="GO:0005737">
    <property type="term" value="C:cytoplasm"/>
    <property type="evidence" value="ECO:0007669"/>
    <property type="project" value="UniProtKB-SubCell"/>
</dbReference>
<dbReference type="InterPro" id="IPR044670">
    <property type="entry name" value="SOFL"/>
</dbReference>
<feature type="compositionally biased region" description="Basic and acidic residues" evidence="7">
    <location>
        <begin position="126"/>
        <end position="146"/>
    </location>
</feature>
<evidence type="ECO:0000256" key="7">
    <source>
        <dbReference type="SAM" id="MobiDB-lite"/>
    </source>
</evidence>
<reference evidence="8" key="1">
    <citation type="journal article" date="2025" name="Foods">
        <title>Unveiling the Microbial Signatures of Arabica Coffee Cherries: Insights into Ripeness Specific Diversity, Functional Traits, and Implications for Quality and Safety.</title>
        <authorList>
            <consortium name="RefSeq"/>
            <person name="Tenea G.N."/>
            <person name="Cifuentes V."/>
            <person name="Reyes P."/>
            <person name="Cevallos-Vallejos M."/>
        </authorList>
    </citation>
    <scope>NUCLEOTIDE SEQUENCE [LARGE SCALE GENOMIC DNA]</scope>
</reference>
<proteinExistence type="inferred from homology"/>
<keyword evidence="2" id="KW-0963">Cytoplasm</keyword>
<evidence type="ECO:0000256" key="3">
    <source>
        <dbReference type="ARBA" id="ARBA00022712"/>
    </source>
</evidence>
<dbReference type="GO" id="GO:0009691">
    <property type="term" value="P:cytokinin biosynthetic process"/>
    <property type="evidence" value="ECO:0007669"/>
    <property type="project" value="UniProtKB-KW"/>
</dbReference>
<reference evidence="9" key="2">
    <citation type="submission" date="2025-08" db="UniProtKB">
        <authorList>
            <consortium name="RefSeq"/>
        </authorList>
    </citation>
    <scope>IDENTIFICATION</scope>
    <source>
        <tissue evidence="9">Leaves</tissue>
    </source>
</reference>
<feature type="region of interest" description="Disordered" evidence="7">
    <location>
        <begin position="1"/>
        <end position="164"/>
    </location>
</feature>
<dbReference type="PANTHER" id="PTHR33347:SF27">
    <property type="entry name" value="PROTEIN SOB FIVE-LIKE 3-RELATED"/>
    <property type="match status" value="1"/>
</dbReference>
<feature type="compositionally biased region" description="Basic residues" evidence="7">
    <location>
        <begin position="115"/>
        <end position="125"/>
    </location>
</feature>
<gene>
    <name evidence="9" type="primary">LOC113717301</name>
</gene>
<dbReference type="AlphaFoldDB" id="A0A6P6V4U7"/>
<protein>
    <submittedName>
        <fullName evidence="9">Uncharacterized protein</fullName>
    </submittedName>
</protein>
<feature type="compositionally biased region" description="Basic and acidic residues" evidence="7">
    <location>
        <begin position="57"/>
        <end position="67"/>
    </location>
</feature>
<dbReference type="OrthoDB" id="914208at2759"/>
<dbReference type="Proteomes" id="UP001652660">
    <property type="component" value="Chromosome 11c"/>
</dbReference>
<keyword evidence="4" id="KW-0932">Cytokinin signaling pathway</keyword>
<keyword evidence="3" id="KW-0203">Cytokinin biosynthesis</keyword>
<evidence type="ECO:0000256" key="2">
    <source>
        <dbReference type="ARBA" id="ARBA00022490"/>
    </source>
</evidence>
<evidence type="ECO:0000256" key="5">
    <source>
        <dbReference type="ARBA" id="ARBA00023242"/>
    </source>
</evidence>
<evidence type="ECO:0000256" key="6">
    <source>
        <dbReference type="ARBA" id="ARBA00024199"/>
    </source>
</evidence>
<evidence type="ECO:0000256" key="1">
    <source>
        <dbReference type="ARBA" id="ARBA00004496"/>
    </source>
</evidence>
<accession>A0A6P6V4U7</accession>
<name>A0A6P6V4U7_COFAR</name>